<comment type="caution">
    <text evidence="4">The sequence shown here is derived from an EMBL/GenBank/DDBJ whole genome shotgun (WGS) entry which is preliminary data.</text>
</comment>
<dbReference type="InterPro" id="IPR009057">
    <property type="entry name" value="Homeodomain-like_sf"/>
</dbReference>
<dbReference type="InterPro" id="IPR001647">
    <property type="entry name" value="HTH_TetR"/>
</dbReference>
<keyword evidence="5" id="KW-1185">Reference proteome</keyword>
<dbReference type="InterPro" id="IPR039532">
    <property type="entry name" value="TetR_C_Firmicutes"/>
</dbReference>
<reference evidence="5" key="1">
    <citation type="journal article" date="2019" name="Int. J. Syst. Evol. Microbiol.">
        <title>The Global Catalogue of Microorganisms (GCM) 10K type strain sequencing project: providing services to taxonomists for standard genome sequencing and annotation.</title>
        <authorList>
            <consortium name="The Broad Institute Genomics Platform"/>
            <consortium name="The Broad Institute Genome Sequencing Center for Infectious Disease"/>
            <person name="Wu L."/>
            <person name="Ma J."/>
        </authorList>
    </citation>
    <scope>NUCLEOTIDE SEQUENCE [LARGE SCALE GENOMIC DNA]</scope>
    <source>
        <strain evidence="5">KCTC 33522</strain>
    </source>
</reference>
<evidence type="ECO:0000313" key="5">
    <source>
        <dbReference type="Proteomes" id="UP001597568"/>
    </source>
</evidence>
<feature type="DNA-binding region" description="H-T-H motif" evidence="2">
    <location>
        <begin position="30"/>
        <end position="49"/>
    </location>
</feature>
<evidence type="ECO:0000256" key="2">
    <source>
        <dbReference type="PROSITE-ProRule" id="PRU00335"/>
    </source>
</evidence>
<proteinExistence type="predicted"/>
<keyword evidence="1 2" id="KW-0238">DNA-binding</keyword>
<dbReference type="RefSeq" id="WP_380147112.1">
    <property type="nucleotide sequence ID" value="NZ_JBHUOR010000026.1"/>
</dbReference>
<dbReference type="PROSITE" id="PS50977">
    <property type="entry name" value="HTH_TETR_2"/>
    <property type="match status" value="1"/>
</dbReference>
<name>A0ABW5XY06_9BACL</name>
<feature type="domain" description="HTH tetR-type" evidence="3">
    <location>
        <begin position="7"/>
        <end position="67"/>
    </location>
</feature>
<dbReference type="EMBL" id="JBHUOR010000026">
    <property type="protein sequence ID" value="MFD2867908.1"/>
    <property type="molecule type" value="Genomic_DNA"/>
</dbReference>
<gene>
    <name evidence="4" type="ORF">ACFSY7_05220</name>
</gene>
<dbReference type="Pfam" id="PF00440">
    <property type="entry name" value="TetR_N"/>
    <property type="match status" value="1"/>
</dbReference>
<protein>
    <submittedName>
        <fullName evidence="4">TetR/AcrR family transcriptional regulator</fullName>
    </submittedName>
</protein>
<accession>A0ABW5XY06</accession>
<dbReference type="InterPro" id="IPR050624">
    <property type="entry name" value="HTH-type_Tx_Regulator"/>
</dbReference>
<evidence type="ECO:0000259" key="3">
    <source>
        <dbReference type="PROSITE" id="PS50977"/>
    </source>
</evidence>
<dbReference type="PANTHER" id="PTHR43479">
    <property type="entry name" value="ACREF/ENVCD OPERON REPRESSOR-RELATED"/>
    <property type="match status" value="1"/>
</dbReference>
<dbReference type="Pfam" id="PF14278">
    <property type="entry name" value="TetR_C_8"/>
    <property type="match status" value="1"/>
</dbReference>
<sequence length="186" mass="21642">MSSSRTEKTTHAFHTAMLSLLEKHTLDQLSITQICHTAGLNRGTFYLHYNKKEALYEEVMEAIIDDLLDAYFEPYEKNPQLSTQTLDASTISFFDHISKYRSFYASIYKYDANAHLQKRIYDKLHELFYTDLFYRKDTDQAIDLALLAGYQAGAILGMARTWIFNDFKDDVAHLNTQLKKIMLLNT</sequence>
<evidence type="ECO:0000313" key="4">
    <source>
        <dbReference type="EMBL" id="MFD2867908.1"/>
    </source>
</evidence>
<organism evidence="4 5">
    <name type="scientific">Kurthia populi</name>
    <dbReference type="NCBI Taxonomy" id="1562132"/>
    <lineage>
        <taxon>Bacteria</taxon>
        <taxon>Bacillati</taxon>
        <taxon>Bacillota</taxon>
        <taxon>Bacilli</taxon>
        <taxon>Bacillales</taxon>
        <taxon>Caryophanaceae</taxon>
        <taxon>Kurthia</taxon>
    </lineage>
</organism>
<dbReference type="Gene3D" id="1.10.357.10">
    <property type="entry name" value="Tetracycline Repressor, domain 2"/>
    <property type="match status" value="1"/>
</dbReference>
<dbReference type="PANTHER" id="PTHR43479:SF7">
    <property type="entry name" value="TETR-FAMILY TRANSCRIPTIONAL REGULATOR"/>
    <property type="match status" value="1"/>
</dbReference>
<evidence type="ECO:0000256" key="1">
    <source>
        <dbReference type="ARBA" id="ARBA00023125"/>
    </source>
</evidence>
<dbReference type="SUPFAM" id="SSF46689">
    <property type="entry name" value="Homeodomain-like"/>
    <property type="match status" value="1"/>
</dbReference>
<dbReference type="Proteomes" id="UP001597568">
    <property type="component" value="Unassembled WGS sequence"/>
</dbReference>